<dbReference type="Gene3D" id="1.20.120.160">
    <property type="entry name" value="HPT domain"/>
    <property type="match status" value="1"/>
</dbReference>
<evidence type="ECO:0000313" key="5">
    <source>
        <dbReference type="EMBL" id="CAA0086964.1"/>
    </source>
</evidence>
<protein>
    <submittedName>
        <fullName evidence="5">Sensory/regulatory protein RpfC</fullName>
        <ecNumber evidence="5">2.7.13.3</ecNumber>
    </submittedName>
</protein>
<evidence type="ECO:0000259" key="4">
    <source>
        <dbReference type="PROSITE" id="PS50110"/>
    </source>
</evidence>
<dbReference type="InterPro" id="IPR008207">
    <property type="entry name" value="Sig_transdc_His_kin_Hpt_dom"/>
</dbReference>
<dbReference type="Proteomes" id="UP000439591">
    <property type="component" value="Unassembled WGS sequence"/>
</dbReference>
<dbReference type="PANTHER" id="PTHR44591:SF3">
    <property type="entry name" value="RESPONSE REGULATORY DOMAIN-CONTAINING PROTEIN"/>
    <property type="match status" value="1"/>
</dbReference>
<feature type="domain" description="Response regulatory" evidence="4">
    <location>
        <begin position="10"/>
        <end position="127"/>
    </location>
</feature>
<evidence type="ECO:0000313" key="6">
    <source>
        <dbReference type="EMBL" id="CAA0113831.1"/>
    </source>
</evidence>
<dbReference type="OrthoDB" id="9796655at2"/>
<dbReference type="InterPro" id="IPR001789">
    <property type="entry name" value="Sig_transdc_resp-reg_receiver"/>
</dbReference>
<dbReference type="InterPro" id="IPR050595">
    <property type="entry name" value="Bact_response_regulator"/>
</dbReference>
<evidence type="ECO:0000256" key="2">
    <source>
        <dbReference type="ARBA" id="ARBA00023012"/>
    </source>
</evidence>
<dbReference type="CDD" id="cd17546">
    <property type="entry name" value="REC_hyHK_CKI1_RcsC-like"/>
    <property type="match status" value="1"/>
</dbReference>
<keyword evidence="7" id="KW-1185">Reference proteome</keyword>
<dbReference type="EMBL" id="CACSIK010000001">
    <property type="protein sequence ID" value="CAA0086964.1"/>
    <property type="molecule type" value="Genomic_DNA"/>
</dbReference>
<accession>A0A5S9NA35</accession>
<evidence type="ECO:0000256" key="3">
    <source>
        <dbReference type="PROSITE-ProRule" id="PRU00169"/>
    </source>
</evidence>
<keyword evidence="5" id="KW-0808">Transferase</keyword>
<dbReference type="SUPFAM" id="SSF52172">
    <property type="entry name" value="CheY-like"/>
    <property type="match status" value="1"/>
</dbReference>
<dbReference type="SUPFAM" id="SSF47226">
    <property type="entry name" value="Histidine-containing phosphotransfer domain, HPT domain"/>
    <property type="match status" value="1"/>
</dbReference>
<reference evidence="7 8" key="1">
    <citation type="submission" date="2019-11" db="EMBL/GenBank/DDBJ databases">
        <authorList>
            <person name="Holert J."/>
        </authorList>
    </citation>
    <scope>NUCLEOTIDE SEQUENCE [LARGE SCALE GENOMIC DNA]</scope>
    <source>
        <strain evidence="6">BC3_2A</strain>
        <strain evidence="5">SB11_1A</strain>
    </source>
</reference>
<organism evidence="5 7">
    <name type="scientific">Zhongshania aliphaticivorans</name>
    <dbReference type="NCBI Taxonomy" id="1470434"/>
    <lineage>
        <taxon>Bacteria</taxon>
        <taxon>Pseudomonadati</taxon>
        <taxon>Pseudomonadota</taxon>
        <taxon>Gammaproteobacteria</taxon>
        <taxon>Cellvibrionales</taxon>
        <taxon>Spongiibacteraceae</taxon>
        <taxon>Zhongshania</taxon>
    </lineage>
</organism>
<dbReference type="AlphaFoldDB" id="A0A5S9NA35"/>
<name>A0A5S9NA35_9GAMM</name>
<keyword evidence="1 3" id="KW-0597">Phosphoprotein</keyword>
<dbReference type="GO" id="GO:0000160">
    <property type="term" value="P:phosphorelay signal transduction system"/>
    <property type="evidence" value="ECO:0007669"/>
    <property type="project" value="UniProtKB-KW"/>
</dbReference>
<evidence type="ECO:0000313" key="8">
    <source>
        <dbReference type="Proteomes" id="UP000439591"/>
    </source>
</evidence>
<feature type="modified residue" description="4-aspartylphosphate" evidence="3">
    <location>
        <position position="59"/>
    </location>
</feature>
<evidence type="ECO:0000313" key="7">
    <source>
        <dbReference type="Proteomes" id="UP000435877"/>
    </source>
</evidence>
<gene>
    <name evidence="5" type="primary">rpfC_1</name>
    <name evidence="5" type="ORF">IHBHHGIJ_01170</name>
    <name evidence="6" type="ORF">KFEGEMFD_02910</name>
</gene>
<dbReference type="RefSeq" id="WP_159267789.1">
    <property type="nucleotide sequence ID" value="NZ_CACSIK010000001.1"/>
</dbReference>
<dbReference type="InterPro" id="IPR036641">
    <property type="entry name" value="HPT_dom_sf"/>
</dbReference>
<dbReference type="SMART" id="SM00448">
    <property type="entry name" value="REC"/>
    <property type="match status" value="1"/>
</dbReference>
<dbReference type="Gene3D" id="3.40.50.2300">
    <property type="match status" value="1"/>
</dbReference>
<proteinExistence type="predicted"/>
<dbReference type="InterPro" id="IPR011006">
    <property type="entry name" value="CheY-like_superfamily"/>
</dbReference>
<dbReference type="EMBL" id="CACSIM010000005">
    <property type="protein sequence ID" value="CAA0113831.1"/>
    <property type="molecule type" value="Genomic_DNA"/>
</dbReference>
<dbReference type="Proteomes" id="UP000435877">
    <property type="component" value="Unassembled WGS sequence"/>
</dbReference>
<keyword evidence="2" id="KW-0902">Two-component regulatory system</keyword>
<dbReference type="EC" id="2.7.13.3" evidence="5"/>
<dbReference type="GO" id="GO:0004673">
    <property type="term" value="F:protein histidine kinase activity"/>
    <property type="evidence" value="ECO:0007669"/>
    <property type="project" value="UniProtKB-EC"/>
</dbReference>
<dbReference type="Pfam" id="PF01627">
    <property type="entry name" value="Hpt"/>
    <property type="match status" value="1"/>
</dbReference>
<dbReference type="PANTHER" id="PTHR44591">
    <property type="entry name" value="STRESS RESPONSE REGULATOR PROTEIN 1"/>
    <property type="match status" value="1"/>
</dbReference>
<evidence type="ECO:0000256" key="1">
    <source>
        <dbReference type="ARBA" id="ARBA00022553"/>
    </source>
</evidence>
<dbReference type="Pfam" id="PF00072">
    <property type="entry name" value="Response_reg"/>
    <property type="match status" value="1"/>
</dbReference>
<sequence>MANAKLHKLNILIADDSLPSLMAVKAMLEKIGHSCTIVTDGMQALKEAQQQPYDLLLLDEQMPELLGSSVCKQLRNQSGLNQQSRIISLSGETRPEANIVMADAGFDHFLKKPVTKKALEAYLADALPSETIPQTNTPQTNLLNLADLENLKKDLGVATAIKLLQLFDQELQVMINRLENALSNKVSSEILAVAHILKNSAVLYGANLLATEARSLNDQDGNNVDTILLEGRLLQLRCTQTQTAVCKYLETLTSD</sequence>
<dbReference type="PROSITE" id="PS50110">
    <property type="entry name" value="RESPONSE_REGULATORY"/>
    <property type="match status" value="1"/>
</dbReference>